<dbReference type="GeneID" id="110757144"/>
<dbReference type="InterPro" id="IPR036353">
    <property type="entry name" value="XPC-bd_sf"/>
</dbReference>
<dbReference type="RefSeq" id="XP_021814391.1">
    <property type="nucleotide sequence ID" value="XM_021958699.1"/>
</dbReference>
<dbReference type="GO" id="GO:0005829">
    <property type="term" value="C:cytosol"/>
    <property type="evidence" value="ECO:0007669"/>
    <property type="project" value="TreeGrafter"/>
</dbReference>
<dbReference type="SMART" id="SM00213">
    <property type="entry name" value="UBQ"/>
    <property type="match status" value="1"/>
</dbReference>
<dbReference type="FunFam" id="3.10.20.90:FF:000069">
    <property type="entry name" value="UV excision repair protein RAD23"/>
    <property type="match status" value="1"/>
</dbReference>
<dbReference type="SUPFAM" id="SSF46934">
    <property type="entry name" value="UBA-like"/>
    <property type="match status" value="1"/>
</dbReference>
<dbReference type="InterPro" id="IPR004806">
    <property type="entry name" value="Rad23"/>
</dbReference>
<organism evidence="6 7">
    <name type="scientific">Prunus avium</name>
    <name type="common">Cherry</name>
    <name type="synonym">Cerasus avium</name>
    <dbReference type="NCBI Taxonomy" id="42229"/>
    <lineage>
        <taxon>Eukaryota</taxon>
        <taxon>Viridiplantae</taxon>
        <taxon>Streptophyta</taxon>
        <taxon>Embryophyta</taxon>
        <taxon>Tracheophyta</taxon>
        <taxon>Spermatophyta</taxon>
        <taxon>Magnoliopsida</taxon>
        <taxon>eudicotyledons</taxon>
        <taxon>Gunneridae</taxon>
        <taxon>Pentapetalae</taxon>
        <taxon>rosids</taxon>
        <taxon>fabids</taxon>
        <taxon>Rosales</taxon>
        <taxon>Rosaceae</taxon>
        <taxon>Amygdaloideae</taxon>
        <taxon>Amygdaleae</taxon>
        <taxon>Prunus</taxon>
    </lineage>
</organism>
<feature type="region of interest" description="Disordered" evidence="2">
    <location>
        <begin position="118"/>
        <end position="142"/>
    </location>
</feature>
<evidence type="ECO:0000256" key="3">
    <source>
        <dbReference type="SAM" id="Phobius"/>
    </source>
</evidence>
<dbReference type="Proteomes" id="UP000515124">
    <property type="component" value="Unplaced"/>
</dbReference>
<dbReference type="AlphaFoldDB" id="A0A6P5SLE0"/>
<dbReference type="Gene3D" id="1.10.8.10">
    <property type="entry name" value="DNA helicase RuvA subunit, C-terminal domain"/>
    <property type="match status" value="1"/>
</dbReference>
<dbReference type="Pfam" id="PF00240">
    <property type="entry name" value="ubiquitin"/>
    <property type="match status" value="1"/>
</dbReference>
<dbReference type="CDD" id="cd14379">
    <property type="entry name" value="UBA1_Rad23_plant"/>
    <property type="match status" value="1"/>
</dbReference>
<evidence type="ECO:0000313" key="7">
    <source>
        <dbReference type="RefSeq" id="XP_021814391.1"/>
    </source>
</evidence>
<dbReference type="PROSITE" id="PS50030">
    <property type="entry name" value="UBA"/>
    <property type="match status" value="1"/>
</dbReference>
<proteinExistence type="inferred from homology"/>
<feature type="compositionally biased region" description="Polar residues" evidence="2">
    <location>
        <begin position="121"/>
        <end position="142"/>
    </location>
</feature>
<dbReference type="GO" id="GO:0070628">
    <property type="term" value="F:proteasome binding"/>
    <property type="evidence" value="ECO:0007669"/>
    <property type="project" value="TreeGrafter"/>
</dbReference>
<dbReference type="FunFam" id="1.10.8.10:FF:000003">
    <property type="entry name" value="UV excision repair protein RAD23 homolog"/>
    <property type="match status" value="1"/>
</dbReference>
<dbReference type="Gene3D" id="3.10.20.90">
    <property type="entry name" value="Phosphatidylinositol 3-kinase Catalytic Subunit, Chain A, domain 1"/>
    <property type="match status" value="1"/>
</dbReference>
<dbReference type="Pfam" id="PF09280">
    <property type="entry name" value="XPC-binding"/>
    <property type="match status" value="1"/>
</dbReference>
<keyword evidence="6" id="KW-1185">Reference proteome</keyword>
<dbReference type="SMART" id="SM00165">
    <property type="entry name" value="UBA"/>
    <property type="match status" value="1"/>
</dbReference>
<dbReference type="KEGG" id="pavi:110757144"/>
<reference evidence="7" key="1">
    <citation type="submission" date="2025-08" db="UniProtKB">
        <authorList>
            <consortium name="RefSeq"/>
        </authorList>
    </citation>
    <scope>IDENTIFICATION</scope>
</reference>
<feature type="domain" description="UBA" evidence="4">
    <location>
        <begin position="153"/>
        <end position="197"/>
    </location>
</feature>
<name>A0A6P5SLE0_PRUAV</name>
<dbReference type="SUPFAM" id="SSF101238">
    <property type="entry name" value="XPC-binding domain"/>
    <property type="match status" value="1"/>
</dbReference>
<keyword evidence="3" id="KW-0472">Membrane</keyword>
<dbReference type="GO" id="GO:0006289">
    <property type="term" value="P:nucleotide-excision repair"/>
    <property type="evidence" value="ECO:0007669"/>
    <property type="project" value="InterPro"/>
</dbReference>
<dbReference type="InterPro" id="IPR000626">
    <property type="entry name" value="Ubiquitin-like_dom"/>
</dbReference>
<dbReference type="CDD" id="cd01805">
    <property type="entry name" value="Ubl_Rad23"/>
    <property type="match status" value="1"/>
</dbReference>
<protein>
    <submittedName>
        <fullName evidence="7">Ubiquitin receptor RAD23c-like</fullName>
    </submittedName>
</protein>
<dbReference type="NCBIfam" id="TIGR00601">
    <property type="entry name" value="rad23"/>
    <property type="match status" value="1"/>
</dbReference>
<dbReference type="GO" id="GO:0043130">
    <property type="term" value="F:ubiquitin binding"/>
    <property type="evidence" value="ECO:0007669"/>
    <property type="project" value="TreeGrafter"/>
</dbReference>
<dbReference type="GO" id="GO:0005654">
    <property type="term" value="C:nucleoplasm"/>
    <property type="evidence" value="ECO:0007669"/>
    <property type="project" value="TreeGrafter"/>
</dbReference>
<dbReference type="PANTHER" id="PTHR10621">
    <property type="entry name" value="UV EXCISION REPAIR PROTEIN RAD23"/>
    <property type="match status" value="1"/>
</dbReference>
<feature type="region of interest" description="Disordered" evidence="2">
    <location>
        <begin position="217"/>
        <end position="240"/>
    </location>
</feature>
<dbReference type="PANTHER" id="PTHR10621:SF35">
    <property type="entry name" value="UBIQUITIN RECEPTOR RAD23C"/>
    <property type="match status" value="1"/>
</dbReference>
<dbReference type="Gene3D" id="1.10.10.540">
    <property type="entry name" value="XPC-binding domain"/>
    <property type="match status" value="1"/>
</dbReference>
<dbReference type="PROSITE" id="PS50053">
    <property type="entry name" value="UBIQUITIN_2"/>
    <property type="match status" value="1"/>
</dbReference>
<dbReference type="GO" id="GO:0031593">
    <property type="term" value="F:polyubiquitin modification-dependent protein binding"/>
    <property type="evidence" value="ECO:0007669"/>
    <property type="project" value="TreeGrafter"/>
</dbReference>
<accession>A0A6P5SLE0</accession>
<evidence type="ECO:0000256" key="2">
    <source>
        <dbReference type="SAM" id="MobiDB-lite"/>
    </source>
</evidence>
<dbReference type="GO" id="GO:0003684">
    <property type="term" value="F:damaged DNA binding"/>
    <property type="evidence" value="ECO:0007669"/>
    <property type="project" value="InterPro"/>
</dbReference>
<evidence type="ECO:0000259" key="4">
    <source>
        <dbReference type="PROSITE" id="PS50030"/>
    </source>
</evidence>
<dbReference type="InterPro" id="IPR009060">
    <property type="entry name" value="UBA-like_sf"/>
</dbReference>
<feature type="compositionally biased region" description="Low complexity" evidence="2">
    <location>
        <begin position="93"/>
        <end position="106"/>
    </location>
</feature>
<sequence length="366" mass="38923">MKIFVKTLKGTHFDVEVKPEDTVADVKKQIETSQGSDVYPASQQMLIHQGKVLKDSTTLDENKVAENSFVVIMLTKSKSSIGEGSGASTATITKAPQPSAPSAAPTVTLTAPQAPIPTLASPASVTTPAPVSSATTEVESNPYGQAASDLVAGTNLEGTIQQILDMGGGTWDRDTVVRALRAAFNNPARAIDYLYSGIPEQPEVPAVAHIPVSGEVANLPAQPPQSAQPASTPPSGPNANPLNLFPQGLPNVGAGGAGAANLDFLRDSQQFQALRAMVQANPQILQVLLPNPNVKEVGFMNVYVVVPTHRKIEIAIRNAPVRSHPRLSLGPKAKKLKALPKDVAWFAFLLFFYIDMMCVRFNNDMF</sequence>
<feature type="compositionally biased region" description="Polar residues" evidence="2">
    <location>
        <begin position="80"/>
        <end position="92"/>
    </location>
</feature>
<dbReference type="Pfam" id="PF00627">
    <property type="entry name" value="UBA"/>
    <property type="match status" value="1"/>
</dbReference>
<feature type="transmembrane region" description="Helical" evidence="3">
    <location>
        <begin position="343"/>
        <end position="362"/>
    </location>
</feature>
<dbReference type="InterPro" id="IPR015940">
    <property type="entry name" value="UBA"/>
</dbReference>
<keyword evidence="3" id="KW-0812">Transmembrane</keyword>
<evidence type="ECO:0000256" key="1">
    <source>
        <dbReference type="ARBA" id="ARBA00009878"/>
    </source>
</evidence>
<dbReference type="SUPFAM" id="SSF54236">
    <property type="entry name" value="Ubiquitin-like"/>
    <property type="match status" value="1"/>
</dbReference>
<comment type="similarity">
    <text evidence="1">Belongs to the RAD23 family.</text>
</comment>
<feature type="region of interest" description="Disordered" evidence="2">
    <location>
        <begin position="80"/>
        <end position="106"/>
    </location>
</feature>
<gene>
    <name evidence="7" type="primary">LOC110757144</name>
</gene>
<keyword evidence="3" id="KW-1133">Transmembrane helix</keyword>
<dbReference type="InterPro" id="IPR029071">
    <property type="entry name" value="Ubiquitin-like_domsf"/>
</dbReference>
<feature type="domain" description="Ubiquitin-like" evidence="5">
    <location>
        <begin position="1"/>
        <end position="79"/>
    </location>
</feature>
<dbReference type="GO" id="GO:0043161">
    <property type="term" value="P:proteasome-mediated ubiquitin-dependent protein catabolic process"/>
    <property type="evidence" value="ECO:0007669"/>
    <property type="project" value="InterPro"/>
</dbReference>
<evidence type="ECO:0000259" key="5">
    <source>
        <dbReference type="PROSITE" id="PS50053"/>
    </source>
</evidence>
<evidence type="ECO:0000313" key="6">
    <source>
        <dbReference type="Proteomes" id="UP000515124"/>
    </source>
</evidence>
<dbReference type="InterPro" id="IPR015360">
    <property type="entry name" value="XPC-bd"/>
</dbReference>